<proteinExistence type="predicted"/>
<reference evidence="3 4" key="1">
    <citation type="journal article" date="2023" name="IScience">
        <title>Expanded male sex-determining region conserved during the evolution of homothallism in the green alga Volvox.</title>
        <authorList>
            <person name="Yamamoto K."/>
            <person name="Matsuzaki R."/>
            <person name="Mahakham W."/>
            <person name="Heman W."/>
            <person name="Sekimoto H."/>
            <person name="Kawachi M."/>
            <person name="Minakuchi Y."/>
            <person name="Toyoda A."/>
            <person name="Nozaki H."/>
        </authorList>
    </citation>
    <scope>NUCLEOTIDE SEQUENCE [LARGE SCALE GENOMIC DNA]</scope>
    <source>
        <strain evidence="3 4">NIES-4468</strain>
    </source>
</reference>
<dbReference type="Proteomes" id="UP001165090">
    <property type="component" value="Unassembled WGS sequence"/>
</dbReference>
<sequence length="234" mass="25881">FLVSNAYGSTPMRRIIGPTALFLLLIAAAKSLAQDNYPDGSQEIASANDPVRDAVTIKLSPLEKRKKGELKALVERFKSLPGLQGTSIVAAAPDILVLVPKPGQSLDQVRRVLLQQPEVYELEVDENTYRREGNDKPYEELRKERLAKALTNSKSKIQDRIRTKLFELLQGKRKQGGGGGSGVKTGLDGQPQDKEAMKKAVTRAIKRATKRAARKGKRKGQRRVRKKDTQAAEL</sequence>
<evidence type="ECO:0000313" key="3">
    <source>
        <dbReference type="EMBL" id="GLI65489.1"/>
    </source>
</evidence>
<organism evidence="3 4">
    <name type="scientific">Volvox africanus</name>
    <dbReference type="NCBI Taxonomy" id="51714"/>
    <lineage>
        <taxon>Eukaryota</taxon>
        <taxon>Viridiplantae</taxon>
        <taxon>Chlorophyta</taxon>
        <taxon>core chlorophytes</taxon>
        <taxon>Chlorophyceae</taxon>
        <taxon>CS clade</taxon>
        <taxon>Chlamydomonadales</taxon>
        <taxon>Volvocaceae</taxon>
        <taxon>Volvox</taxon>
    </lineage>
</organism>
<dbReference type="PANTHER" id="PTHR36357:SF1">
    <property type="entry name" value="OS03G0148300 PROTEIN"/>
    <property type="match status" value="1"/>
</dbReference>
<keyword evidence="4" id="KW-1185">Reference proteome</keyword>
<feature type="region of interest" description="Disordered" evidence="1">
    <location>
        <begin position="170"/>
        <end position="234"/>
    </location>
</feature>
<evidence type="ECO:0000256" key="2">
    <source>
        <dbReference type="SAM" id="SignalP"/>
    </source>
</evidence>
<dbReference type="PANTHER" id="PTHR36357">
    <property type="entry name" value="OS03G0148300 PROTEIN"/>
    <property type="match status" value="1"/>
</dbReference>
<feature type="non-terminal residue" evidence="3">
    <location>
        <position position="1"/>
    </location>
</feature>
<evidence type="ECO:0000256" key="1">
    <source>
        <dbReference type="SAM" id="MobiDB-lite"/>
    </source>
</evidence>
<dbReference type="EMBL" id="BSDZ01000024">
    <property type="protein sequence ID" value="GLI65489.1"/>
    <property type="molecule type" value="Genomic_DNA"/>
</dbReference>
<keyword evidence="2" id="KW-0732">Signal</keyword>
<feature type="chain" id="PRO_5046189231" evidence="2">
    <location>
        <begin position="34"/>
        <end position="234"/>
    </location>
</feature>
<evidence type="ECO:0000313" key="4">
    <source>
        <dbReference type="Proteomes" id="UP001165090"/>
    </source>
</evidence>
<name>A0ABQ5S6S8_9CHLO</name>
<accession>A0ABQ5S6S8</accession>
<gene>
    <name evidence="3" type="ORF">VaNZ11_009025</name>
</gene>
<feature type="compositionally biased region" description="Basic residues" evidence="1">
    <location>
        <begin position="200"/>
        <end position="226"/>
    </location>
</feature>
<comment type="caution">
    <text evidence="3">The sequence shown here is derived from an EMBL/GenBank/DDBJ whole genome shotgun (WGS) entry which is preliminary data.</text>
</comment>
<feature type="signal peptide" evidence="2">
    <location>
        <begin position="1"/>
        <end position="33"/>
    </location>
</feature>
<protein>
    <submittedName>
        <fullName evidence="3">Uncharacterized protein</fullName>
    </submittedName>
</protein>